<evidence type="ECO:0000313" key="7">
    <source>
        <dbReference type="EMBL" id="KAF2145212.1"/>
    </source>
</evidence>
<evidence type="ECO:0000256" key="1">
    <source>
        <dbReference type="ARBA" id="ARBA00006484"/>
    </source>
</evidence>
<sequence>MASLPPWHSHITIDLLAEVASYTIFHPFVACIVPLCLRAQATPYTHLSFQLAVAYAALVTLFHALAALSDRLAYGAPRHVDLEDEVIVITGGASGLGLLIAEVYGMRGASVAVLDVLDMPDAERKGISYYRCDVGDRAQIELALKQVELEVLTSPPAQLGTPTILINNAAIVNGKPLLSLSPADLTRNFNVNLLAHYHTLQLVLPGMLARPAGGTVVTVASVLGYTGAAQLSDYTAAKAALVAMHTSLRAELRQTRAPGAQALRTILVTPGQLATPLFAALRTPSPFLAPVVEPVRLARDVIRLLDTGRGGRVSAPLYAGFIEWLGVLPEGLQTVVRRVSGVDSAMRAFGEEIGGERAEE</sequence>
<dbReference type="InterPro" id="IPR036291">
    <property type="entry name" value="NAD(P)-bd_dom_sf"/>
</dbReference>
<dbReference type="GeneID" id="54300453"/>
<organism evidence="7 8">
    <name type="scientific">Aplosporella prunicola CBS 121167</name>
    <dbReference type="NCBI Taxonomy" id="1176127"/>
    <lineage>
        <taxon>Eukaryota</taxon>
        <taxon>Fungi</taxon>
        <taxon>Dikarya</taxon>
        <taxon>Ascomycota</taxon>
        <taxon>Pezizomycotina</taxon>
        <taxon>Dothideomycetes</taxon>
        <taxon>Dothideomycetes incertae sedis</taxon>
        <taxon>Botryosphaeriales</taxon>
        <taxon>Aplosporellaceae</taxon>
        <taxon>Aplosporella</taxon>
    </lineage>
</organism>
<evidence type="ECO:0000256" key="3">
    <source>
        <dbReference type="ARBA" id="ARBA00023002"/>
    </source>
</evidence>
<keyword evidence="5" id="KW-0472">Membrane</keyword>
<dbReference type="Proteomes" id="UP000799438">
    <property type="component" value="Unassembled WGS sequence"/>
</dbReference>
<feature type="transmembrane region" description="Helical" evidence="5">
    <location>
        <begin position="49"/>
        <end position="66"/>
    </location>
</feature>
<dbReference type="GO" id="GO:0016616">
    <property type="term" value="F:oxidoreductase activity, acting on the CH-OH group of donors, NAD or NADP as acceptor"/>
    <property type="evidence" value="ECO:0007669"/>
    <property type="project" value="TreeGrafter"/>
</dbReference>
<dbReference type="SUPFAM" id="SSF51735">
    <property type="entry name" value="NAD(P)-binding Rossmann-fold domains"/>
    <property type="match status" value="1"/>
</dbReference>
<evidence type="ECO:0000256" key="4">
    <source>
        <dbReference type="RuleBase" id="RU000363"/>
    </source>
</evidence>
<dbReference type="RefSeq" id="XP_033400924.1">
    <property type="nucleotide sequence ID" value="XM_033542956.1"/>
</dbReference>
<dbReference type="InterPro" id="IPR002347">
    <property type="entry name" value="SDR_fam"/>
</dbReference>
<dbReference type="SMART" id="SM00822">
    <property type="entry name" value="PKS_KR"/>
    <property type="match status" value="1"/>
</dbReference>
<comment type="similarity">
    <text evidence="1 4">Belongs to the short-chain dehydrogenases/reductases (SDR) family.</text>
</comment>
<dbReference type="PRINTS" id="PR00080">
    <property type="entry name" value="SDRFAMILY"/>
</dbReference>
<dbReference type="AlphaFoldDB" id="A0A6A6BM67"/>
<evidence type="ECO:0000313" key="8">
    <source>
        <dbReference type="Proteomes" id="UP000799438"/>
    </source>
</evidence>
<evidence type="ECO:0000256" key="2">
    <source>
        <dbReference type="ARBA" id="ARBA00022857"/>
    </source>
</evidence>
<keyword evidence="5" id="KW-0812">Transmembrane</keyword>
<feature type="transmembrane region" description="Helical" evidence="5">
    <location>
        <begin position="20"/>
        <end position="37"/>
    </location>
</feature>
<dbReference type="Gene3D" id="3.40.50.720">
    <property type="entry name" value="NAD(P)-binding Rossmann-like Domain"/>
    <property type="match status" value="1"/>
</dbReference>
<evidence type="ECO:0000259" key="6">
    <source>
        <dbReference type="SMART" id="SM00822"/>
    </source>
</evidence>
<proteinExistence type="inferred from homology"/>
<evidence type="ECO:0000256" key="5">
    <source>
        <dbReference type="SAM" id="Phobius"/>
    </source>
</evidence>
<reference evidence="7" key="1">
    <citation type="journal article" date="2020" name="Stud. Mycol.">
        <title>101 Dothideomycetes genomes: a test case for predicting lifestyles and emergence of pathogens.</title>
        <authorList>
            <person name="Haridas S."/>
            <person name="Albert R."/>
            <person name="Binder M."/>
            <person name="Bloem J."/>
            <person name="Labutti K."/>
            <person name="Salamov A."/>
            <person name="Andreopoulos B."/>
            <person name="Baker S."/>
            <person name="Barry K."/>
            <person name="Bills G."/>
            <person name="Bluhm B."/>
            <person name="Cannon C."/>
            <person name="Castanera R."/>
            <person name="Culley D."/>
            <person name="Daum C."/>
            <person name="Ezra D."/>
            <person name="Gonzalez J."/>
            <person name="Henrissat B."/>
            <person name="Kuo A."/>
            <person name="Liang C."/>
            <person name="Lipzen A."/>
            <person name="Lutzoni F."/>
            <person name="Magnuson J."/>
            <person name="Mondo S."/>
            <person name="Nolan M."/>
            <person name="Ohm R."/>
            <person name="Pangilinan J."/>
            <person name="Park H.-J."/>
            <person name="Ramirez L."/>
            <person name="Alfaro M."/>
            <person name="Sun H."/>
            <person name="Tritt A."/>
            <person name="Yoshinaga Y."/>
            <person name="Zwiers L.-H."/>
            <person name="Turgeon B."/>
            <person name="Goodwin S."/>
            <person name="Spatafora J."/>
            <person name="Crous P."/>
            <person name="Grigoriev I."/>
        </authorList>
    </citation>
    <scope>NUCLEOTIDE SEQUENCE</scope>
    <source>
        <strain evidence="7">CBS 121167</strain>
    </source>
</reference>
<dbReference type="PANTHER" id="PTHR24322:SF736">
    <property type="entry name" value="RETINOL DEHYDROGENASE 10"/>
    <property type="match status" value="1"/>
</dbReference>
<feature type="domain" description="Ketoreductase" evidence="6">
    <location>
        <begin position="85"/>
        <end position="269"/>
    </location>
</feature>
<gene>
    <name evidence="7" type="ORF">K452DRAFT_306129</name>
</gene>
<dbReference type="Pfam" id="PF00106">
    <property type="entry name" value="adh_short"/>
    <property type="match status" value="1"/>
</dbReference>
<protein>
    <recommendedName>
        <fullName evidence="6">Ketoreductase domain-containing protein</fullName>
    </recommendedName>
</protein>
<dbReference type="InterPro" id="IPR057326">
    <property type="entry name" value="KR_dom"/>
</dbReference>
<dbReference type="EMBL" id="ML995478">
    <property type="protein sequence ID" value="KAF2145212.1"/>
    <property type="molecule type" value="Genomic_DNA"/>
</dbReference>
<keyword evidence="5" id="KW-1133">Transmembrane helix</keyword>
<accession>A0A6A6BM67</accession>
<dbReference type="PRINTS" id="PR00081">
    <property type="entry name" value="GDHRDH"/>
</dbReference>
<dbReference type="PANTHER" id="PTHR24322">
    <property type="entry name" value="PKSB"/>
    <property type="match status" value="1"/>
</dbReference>
<keyword evidence="3" id="KW-0560">Oxidoreductase</keyword>
<dbReference type="OrthoDB" id="5840532at2759"/>
<keyword evidence="8" id="KW-1185">Reference proteome</keyword>
<keyword evidence="2" id="KW-0521">NADP</keyword>
<name>A0A6A6BM67_9PEZI</name>
<dbReference type="InterPro" id="IPR020904">
    <property type="entry name" value="Sc_DH/Rdtase_CS"/>
</dbReference>
<dbReference type="PROSITE" id="PS00061">
    <property type="entry name" value="ADH_SHORT"/>
    <property type="match status" value="1"/>
</dbReference>